<dbReference type="AlphaFoldDB" id="A0A401T9Z3"/>
<evidence type="ECO:0000313" key="3">
    <source>
        <dbReference type="Proteomes" id="UP000287033"/>
    </source>
</evidence>
<feature type="compositionally biased region" description="Low complexity" evidence="1">
    <location>
        <begin position="54"/>
        <end position="66"/>
    </location>
</feature>
<feature type="compositionally biased region" description="Basic residues" evidence="1">
    <location>
        <begin position="67"/>
        <end position="79"/>
    </location>
</feature>
<gene>
    <name evidence="2" type="ORF">chiPu_0023833</name>
</gene>
<feature type="region of interest" description="Disordered" evidence="1">
    <location>
        <begin position="1"/>
        <end position="92"/>
    </location>
</feature>
<dbReference type="EMBL" id="BEZZ01027654">
    <property type="protein sequence ID" value="GCC39486.1"/>
    <property type="molecule type" value="Genomic_DNA"/>
</dbReference>
<feature type="region of interest" description="Disordered" evidence="1">
    <location>
        <begin position="113"/>
        <end position="165"/>
    </location>
</feature>
<evidence type="ECO:0000313" key="2">
    <source>
        <dbReference type="EMBL" id="GCC39486.1"/>
    </source>
</evidence>
<organism evidence="2 3">
    <name type="scientific">Chiloscyllium punctatum</name>
    <name type="common">Brownbanded bambooshark</name>
    <name type="synonym">Hemiscyllium punctatum</name>
    <dbReference type="NCBI Taxonomy" id="137246"/>
    <lineage>
        <taxon>Eukaryota</taxon>
        <taxon>Metazoa</taxon>
        <taxon>Chordata</taxon>
        <taxon>Craniata</taxon>
        <taxon>Vertebrata</taxon>
        <taxon>Chondrichthyes</taxon>
        <taxon>Elasmobranchii</taxon>
        <taxon>Galeomorphii</taxon>
        <taxon>Galeoidea</taxon>
        <taxon>Orectolobiformes</taxon>
        <taxon>Hemiscylliidae</taxon>
        <taxon>Chiloscyllium</taxon>
    </lineage>
</organism>
<sequence length="165" mass="17910">MTSPRRPIRMELQTGRVRAPSPRPHVSTSPLEARQYRNVPPNDVTRTVAPTMGTAASTPPLSLSSAPHRHHTQREKKNIKTVSSDLAPPRGIAGGHLLLRLENSLPRKREVDLYAPSPTRLRRHVASAPPPSPPNVTAHQPIPCDVSALGPPAAHRSHRAPADSL</sequence>
<protein>
    <submittedName>
        <fullName evidence="2">Uncharacterized protein</fullName>
    </submittedName>
</protein>
<dbReference type="Proteomes" id="UP000287033">
    <property type="component" value="Unassembled WGS sequence"/>
</dbReference>
<comment type="caution">
    <text evidence="2">The sequence shown here is derived from an EMBL/GenBank/DDBJ whole genome shotgun (WGS) entry which is preliminary data.</text>
</comment>
<name>A0A401T9Z3_CHIPU</name>
<proteinExistence type="predicted"/>
<evidence type="ECO:0000256" key="1">
    <source>
        <dbReference type="SAM" id="MobiDB-lite"/>
    </source>
</evidence>
<accession>A0A401T9Z3</accession>
<reference evidence="2 3" key="1">
    <citation type="journal article" date="2018" name="Nat. Ecol. Evol.">
        <title>Shark genomes provide insights into elasmobranch evolution and the origin of vertebrates.</title>
        <authorList>
            <person name="Hara Y"/>
            <person name="Yamaguchi K"/>
            <person name="Onimaru K"/>
            <person name="Kadota M"/>
            <person name="Koyanagi M"/>
            <person name="Keeley SD"/>
            <person name="Tatsumi K"/>
            <person name="Tanaka K"/>
            <person name="Motone F"/>
            <person name="Kageyama Y"/>
            <person name="Nozu R"/>
            <person name="Adachi N"/>
            <person name="Nishimura O"/>
            <person name="Nakagawa R"/>
            <person name="Tanegashima C"/>
            <person name="Kiyatake I"/>
            <person name="Matsumoto R"/>
            <person name="Murakumo K"/>
            <person name="Nishida K"/>
            <person name="Terakita A"/>
            <person name="Kuratani S"/>
            <person name="Sato K"/>
            <person name="Hyodo S Kuraku.S."/>
        </authorList>
    </citation>
    <scope>NUCLEOTIDE SEQUENCE [LARGE SCALE GENOMIC DNA]</scope>
</reference>
<keyword evidence="3" id="KW-1185">Reference proteome</keyword>